<gene>
    <name evidence="2" type="ORF">FC98_GL001423</name>
</gene>
<accession>A0A0R1NJV9</accession>
<dbReference type="Pfam" id="PF11457">
    <property type="entry name" value="DUF3021"/>
    <property type="match status" value="1"/>
</dbReference>
<dbReference type="PATRIC" id="fig|1423766.4.peg.1472"/>
<reference evidence="2 3" key="1">
    <citation type="journal article" date="2015" name="Genome Announc.">
        <title>Expanding the biotechnology potential of lactobacilli through comparative genomics of 213 strains and associated genera.</title>
        <authorList>
            <person name="Sun Z."/>
            <person name="Harris H.M."/>
            <person name="McCann A."/>
            <person name="Guo C."/>
            <person name="Argimon S."/>
            <person name="Zhang W."/>
            <person name="Yang X."/>
            <person name="Jeffery I.B."/>
            <person name="Cooney J.C."/>
            <person name="Kagawa T.F."/>
            <person name="Liu W."/>
            <person name="Song Y."/>
            <person name="Salvetti E."/>
            <person name="Wrobel A."/>
            <person name="Rasinkangas P."/>
            <person name="Parkhill J."/>
            <person name="Rea M.C."/>
            <person name="O'Sullivan O."/>
            <person name="Ritari J."/>
            <person name="Douillard F.P."/>
            <person name="Paul Ross R."/>
            <person name="Yang R."/>
            <person name="Briner A.E."/>
            <person name="Felis G.E."/>
            <person name="de Vos W.M."/>
            <person name="Barrangou R."/>
            <person name="Klaenhammer T.R."/>
            <person name="Caufield P.W."/>
            <person name="Cui Y."/>
            <person name="Zhang H."/>
            <person name="O'Toole P.W."/>
        </authorList>
    </citation>
    <scope>NUCLEOTIDE SEQUENCE [LARGE SCALE GENOMIC DNA]</scope>
    <source>
        <strain evidence="2 3">DSM 19906</strain>
    </source>
</reference>
<evidence type="ECO:0000313" key="2">
    <source>
        <dbReference type="EMBL" id="KRL20559.1"/>
    </source>
</evidence>
<organism evidence="2 3">
    <name type="scientific">Lentilactobacillus kisonensis DSM 19906 = JCM 15041</name>
    <dbReference type="NCBI Taxonomy" id="1423766"/>
    <lineage>
        <taxon>Bacteria</taxon>
        <taxon>Bacillati</taxon>
        <taxon>Bacillota</taxon>
        <taxon>Bacilli</taxon>
        <taxon>Lactobacillales</taxon>
        <taxon>Lactobacillaceae</taxon>
        <taxon>Lentilactobacillus</taxon>
    </lineage>
</organism>
<keyword evidence="1" id="KW-0472">Membrane</keyword>
<keyword evidence="1" id="KW-1133">Transmembrane helix</keyword>
<dbReference type="EMBL" id="AZEB01000024">
    <property type="protein sequence ID" value="KRL20559.1"/>
    <property type="molecule type" value="Genomic_DNA"/>
</dbReference>
<dbReference type="RefSeq" id="WP_008857107.1">
    <property type="nucleotide sequence ID" value="NZ_AZEB01000024.1"/>
</dbReference>
<name>A0A0R1NJV9_9LACO</name>
<comment type="caution">
    <text evidence="2">The sequence shown here is derived from an EMBL/GenBank/DDBJ whole genome shotgun (WGS) entry which is preliminary data.</text>
</comment>
<keyword evidence="3" id="KW-1185">Reference proteome</keyword>
<sequence>MRIFKTTLKFFLEGVEIGSAIYLIVLLIGLQSSAPTSKNIASVMIMGGLTGLCSWLFTTERISFLTAFVIHFFITFGLVTIMMVVNGWLIWNSLTFWTELIILYLIIYVIAWTLVRIGGYTKLKRINAMLKKRNQ</sequence>
<dbReference type="InterPro" id="IPR021560">
    <property type="entry name" value="DUF3021"/>
</dbReference>
<feature type="transmembrane region" description="Helical" evidence="1">
    <location>
        <begin position="96"/>
        <end position="115"/>
    </location>
</feature>
<feature type="transmembrane region" description="Helical" evidence="1">
    <location>
        <begin position="40"/>
        <end position="57"/>
    </location>
</feature>
<proteinExistence type="predicted"/>
<dbReference type="Proteomes" id="UP000051439">
    <property type="component" value="Unassembled WGS sequence"/>
</dbReference>
<evidence type="ECO:0008006" key="4">
    <source>
        <dbReference type="Google" id="ProtNLM"/>
    </source>
</evidence>
<evidence type="ECO:0000313" key="3">
    <source>
        <dbReference type="Proteomes" id="UP000051439"/>
    </source>
</evidence>
<feature type="transmembrane region" description="Helical" evidence="1">
    <location>
        <begin position="12"/>
        <end position="34"/>
    </location>
</feature>
<evidence type="ECO:0000256" key="1">
    <source>
        <dbReference type="SAM" id="Phobius"/>
    </source>
</evidence>
<keyword evidence="1" id="KW-0812">Transmembrane</keyword>
<protein>
    <recommendedName>
        <fullName evidence="4">DUF3021 domain-containing protein</fullName>
    </recommendedName>
</protein>
<dbReference type="AlphaFoldDB" id="A0A0R1NJV9"/>
<feature type="transmembrane region" description="Helical" evidence="1">
    <location>
        <begin position="64"/>
        <end position="90"/>
    </location>
</feature>